<sequence length="207" mass="23362">MGLVFLRAIHRERGKTKVIVTNYNQYGVGLGLFSFIVLLISSPRRLHVVAFQATSSQRQATAPNASMPVRYTLDLRISALSFRPSSSGQVQSRHPSLRTHRPSPSDASPLLMMTMFIPHTYTADYSVARKSIKSTDHYPALCNFQIGHNRSNWTRWGAINRKGTHSRYRGISHPSGQSFGHFLDIREVPKCSCLTYKKATWTRPTCP</sequence>
<organism evidence="3 4">
    <name type="scientific">Pleomassaria siparia CBS 279.74</name>
    <dbReference type="NCBI Taxonomy" id="1314801"/>
    <lineage>
        <taxon>Eukaryota</taxon>
        <taxon>Fungi</taxon>
        <taxon>Dikarya</taxon>
        <taxon>Ascomycota</taxon>
        <taxon>Pezizomycotina</taxon>
        <taxon>Dothideomycetes</taxon>
        <taxon>Pleosporomycetidae</taxon>
        <taxon>Pleosporales</taxon>
        <taxon>Pleomassariaceae</taxon>
        <taxon>Pleomassaria</taxon>
    </lineage>
</organism>
<evidence type="ECO:0000313" key="4">
    <source>
        <dbReference type="Proteomes" id="UP000799428"/>
    </source>
</evidence>
<keyword evidence="4" id="KW-1185">Reference proteome</keyword>
<feature type="compositionally biased region" description="Polar residues" evidence="1">
    <location>
        <begin position="84"/>
        <end position="94"/>
    </location>
</feature>
<keyword evidence="2" id="KW-0472">Membrane</keyword>
<evidence type="ECO:0000313" key="3">
    <source>
        <dbReference type="EMBL" id="KAF2713752.1"/>
    </source>
</evidence>
<name>A0A6G1KMP3_9PLEO</name>
<accession>A0A6G1KMP3</accession>
<dbReference type="EMBL" id="MU005765">
    <property type="protein sequence ID" value="KAF2713752.1"/>
    <property type="molecule type" value="Genomic_DNA"/>
</dbReference>
<keyword evidence="2" id="KW-1133">Transmembrane helix</keyword>
<feature type="region of interest" description="Disordered" evidence="1">
    <location>
        <begin position="84"/>
        <end position="106"/>
    </location>
</feature>
<evidence type="ECO:0000256" key="1">
    <source>
        <dbReference type="SAM" id="MobiDB-lite"/>
    </source>
</evidence>
<dbReference type="AlphaFoldDB" id="A0A6G1KMP3"/>
<dbReference type="Proteomes" id="UP000799428">
    <property type="component" value="Unassembled WGS sequence"/>
</dbReference>
<protein>
    <submittedName>
        <fullName evidence="3">Uncharacterized protein</fullName>
    </submittedName>
</protein>
<gene>
    <name evidence="3" type="ORF">K504DRAFT_146091</name>
</gene>
<keyword evidence="2" id="KW-0812">Transmembrane</keyword>
<reference evidence="3" key="1">
    <citation type="journal article" date="2020" name="Stud. Mycol.">
        <title>101 Dothideomycetes genomes: a test case for predicting lifestyles and emergence of pathogens.</title>
        <authorList>
            <person name="Haridas S."/>
            <person name="Albert R."/>
            <person name="Binder M."/>
            <person name="Bloem J."/>
            <person name="Labutti K."/>
            <person name="Salamov A."/>
            <person name="Andreopoulos B."/>
            <person name="Baker S."/>
            <person name="Barry K."/>
            <person name="Bills G."/>
            <person name="Bluhm B."/>
            <person name="Cannon C."/>
            <person name="Castanera R."/>
            <person name="Culley D."/>
            <person name="Daum C."/>
            <person name="Ezra D."/>
            <person name="Gonzalez J."/>
            <person name="Henrissat B."/>
            <person name="Kuo A."/>
            <person name="Liang C."/>
            <person name="Lipzen A."/>
            <person name="Lutzoni F."/>
            <person name="Magnuson J."/>
            <person name="Mondo S."/>
            <person name="Nolan M."/>
            <person name="Ohm R."/>
            <person name="Pangilinan J."/>
            <person name="Park H.-J."/>
            <person name="Ramirez L."/>
            <person name="Alfaro M."/>
            <person name="Sun H."/>
            <person name="Tritt A."/>
            <person name="Yoshinaga Y."/>
            <person name="Zwiers L.-H."/>
            <person name="Turgeon B."/>
            <person name="Goodwin S."/>
            <person name="Spatafora J."/>
            <person name="Crous P."/>
            <person name="Grigoriev I."/>
        </authorList>
    </citation>
    <scope>NUCLEOTIDE SEQUENCE</scope>
    <source>
        <strain evidence="3">CBS 279.74</strain>
    </source>
</reference>
<proteinExistence type="predicted"/>
<evidence type="ECO:0000256" key="2">
    <source>
        <dbReference type="SAM" id="Phobius"/>
    </source>
</evidence>
<feature type="transmembrane region" description="Helical" evidence="2">
    <location>
        <begin position="23"/>
        <end position="41"/>
    </location>
</feature>